<accession>A0A835M4C8</accession>
<dbReference type="AlphaFoldDB" id="A0A835M4C8"/>
<dbReference type="EMBL" id="JADFTS010000003">
    <property type="protein sequence ID" value="KAF9615952.1"/>
    <property type="molecule type" value="Genomic_DNA"/>
</dbReference>
<dbReference type="InterPro" id="IPR010326">
    <property type="entry name" value="EXOC3/Sec6"/>
</dbReference>
<evidence type="ECO:0000256" key="2">
    <source>
        <dbReference type="ARBA" id="ARBA00022448"/>
    </source>
</evidence>
<dbReference type="GO" id="GO:0000149">
    <property type="term" value="F:SNARE binding"/>
    <property type="evidence" value="ECO:0007669"/>
    <property type="project" value="TreeGrafter"/>
</dbReference>
<dbReference type="PANTHER" id="PTHR21292">
    <property type="entry name" value="EXOCYST COMPLEX COMPONENT SEC6-RELATED"/>
    <property type="match status" value="1"/>
</dbReference>
<dbReference type="InterPro" id="IPR042532">
    <property type="entry name" value="EXOC3/Sec6_C"/>
</dbReference>
<evidence type="ECO:0000256" key="3">
    <source>
        <dbReference type="ARBA" id="ARBA00022483"/>
    </source>
</evidence>
<dbReference type="GO" id="GO:0051601">
    <property type="term" value="P:exocyst localization"/>
    <property type="evidence" value="ECO:0007669"/>
    <property type="project" value="TreeGrafter"/>
</dbReference>
<comment type="similarity">
    <text evidence="1">Belongs to the SEC6 family.</text>
</comment>
<dbReference type="GO" id="GO:0006887">
    <property type="term" value="P:exocytosis"/>
    <property type="evidence" value="ECO:0007669"/>
    <property type="project" value="UniProtKB-KW"/>
</dbReference>
<dbReference type="OrthoDB" id="190098at2759"/>
<dbReference type="Gene3D" id="1.10.357.70">
    <property type="entry name" value="Exocyst complex component Sec6, C-terminal domain"/>
    <property type="match status" value="1"/>
</dbReference>
<proteinExistence type="inferred from homology"/>
<evidence type="ECO:0000313" key="5">
    <source>
        <dbReference type="Proteomes" id="UP000631114"/>
    </source>
</evidence>
<comment type="caution">
    <text evidence="4">The sequence shown here is derived from an EMBL/GenBank/DDBJ whole genome shotgun (WGS) entry which is preliminary data.</text>
</comment>
<keyword evidence="3" id="KW-0268">Exocytosis</keyword>
<gene>
    <name evidence="4" type="ORF">IFM89_027300</name>
</gene>
<name>A0A835M4C8_9MAGN</name>
<evidence type="ECO:0008006" key="6">
    <source>
        <dbReference type="Google" id="ProtNLM"/>
    </source>
</evidence>
<reference evidence="4 5" key="1">
    <citation type="submission" date="2020-10" db="EMBL/GenBank/DDBJ databases">
        <title>The Coptis chinensis genome and diversification of protoberbering-type alkaloids.</title>
        <authorList>
            <person name="Wang B."/>
            <person name="Shu S."/>
            <person name="Song C."/>
            <person name="Liu Y."/>
        </authorList>
    </citation>
    <scope>NUCLEOTIDE SEQUENCE [LARGE SCALE GENOMIC DNA]</scope>
    <source>
        <strain evidence="4">HL-2020</strain>
        <tissue evidence="4">Leaf</tissue>
    </source>
</reference>
<dbReference type="PANTHER" id="PTHR21292:SF1">
    <property type="entry name" value="EXOCYST COMPLEX COMPONENT 3"/>
    <property type="match status" value="1"/>
</dbReference>
<evidence type="ECO:0000313" key="4">
    <source>
        <dbReference type="EMBL" id="KAF9615952.1"/>
    </source>
</evidence>
<dbReference type="GO" id="GO:0000145">
    <property type="term" value="C:exocyst"/>
    <property type="evidence" value="ECO:0007669"/>
    <property type="project" value="InterPro"/>
</dbReference>
<evidence type="ECO:0000256" key="1">
    <source>
        <dbReference type="ARBA" id="ARBA00009447"/>
    </source>
</evidence>
<protein>
    <recommendedName>
        <fullName evidence="6">Exocyst complex component Sec6</fullName>
    </recommendedName>
</protein>
<dbReference type="Proteomes" id="UP000631114">
    <property type="component" value="Unassembled WGS sequence"/>
</dbReference>
<keyword evidence="5" id="KW-1185">Reference proteome</keyword>
<sequence length="220" mass="25937">MNEKRRFSFITTVRETLSHWSGSLLLLGQLFLYKIKAVYLSSLSPSRSFWSIAVSTFPSPLISAHIVVLAFISWWQEAVHQTVSVIFEDPGVQELLAKLYQKDWLEALVTEYLVETFDDYFLDAKMYIEERSFRRFVEACLEETVVRYVDHLLTQRNYIKEETIERMRLDEEVLMDFFREYINVSVSNTPILLISSQLEAYHNPLILTPRTLLEYSYGFC</sequence>
<keyword evidence="2" id="KW-0813">Transport</keyword>
<dbReference type="Pfam" id="PF06046">
    <property type="entry name" value="Sec6"/>
    <property type="match status" value="1"/>
</dbReference>
<organism evidence="4 5">
    <name type="scientific">Coptis chinensis</name>
    <dbReference type="NCBI Taxonomy" id="261450"/>
    <lineage>
        <taxon>Eukaryota</taxon>
        <taxon>Viridiplantae</taxon>
        <taxon>Streptophyta</taxon>
        <taxon>Embryophyta</taxon>
        <taxon>Tracheophyta</taxon>
        <taxon>Spermatophyta</taxon>
        <taxon>Magnoliopsida</taxon>
        <taxon>Ranunculales</taxon>
        <taxon>Ranunculaceae</taxon>
        <taxon>Coptidoideae</taxon>
        <taxon>Coptis</taxon>
    </lineage>
</organism>